<dbReference type="GO" id="GO:0051604">
    <property type="term" value="P:protein maturation"/>
    <property type="evidence" value="ECO:0000318"/>
    <property type="project" value="GO_Central"/>
</dbReference>
<reference evidence="10" key="2">
    <citation type="submission" date="2025-08" db="UniProtKB">
        <authorList>
            <consortium name="Ensembl"/>
        </authorList>
    </citation>
    <scope>IDENTIFICATION</scope>
</reference>
<dbReference type="GO" id="GO:0004252">
    <property type="term" value="F:serine-type endopeptidase activity"/>
    <property type="evidence" value="ECO:0000318"/>
    <property type="project" value="GO_Central"/>
</dbReference>
<dbReference type="InterPro" id="IPR033116">
    <property type="entry name" value="TRYPSIN_SER"/>
</dbReference>
<dbReference type="InParanoid" id="W5MD94"/>
<keyword evidence="7" id="KW-1015">Disulfide bond</keyword>
<keyword evidence="11" id="KW-1185">Reference proteome</keyword>
<dbReference type="PANTHER" id="PTHR24271:SF81">
    <property type="entry name" value="GRANZYME B"/>
    <property type="match status" value="1"/>
</dbReference>
<evidence type="ECO:0000256" key="7">
    <source>
        <dbReference type="ARBA" id="ARBA00023157"/>
    </source>
</evidence>
<keyword evidence="2 8" id="KW-0645">Protease</keyword>
<comment type="similarity">
    <text evidence="1">Belongs to the peptidase S1 family. Snake venom subfamily.</text>
</comment>
<keyword evidence="6" id="KW-0865">Zymogen</keyword>
<dbReference type="Gene3D" id="2.40.10.10">
    <property type="entry name" value="Trypsin-like serine proteases"/>
    <property type="match status" value="2"/>
</dbReference>
<evidence type="ECO:0000256" key="1">
    <source>
        <dbReference type="ARBA" id="ARBA00009228"/>
    </source>
</evidence>
<evidence type="ECO:0000256" key="3">
    <source>
        <dbReference type="ARBA" id="ARBA00022729"/>
    </source>
</evidence>
<evidence type="ECO:0000256" key="6">
    <source>
        <dbReference type="ARBA" id="ARBA00023145"/>
    </source>
</evidence>
<dbReference type="PANTHER" id="PTHR24271">
    <property type="entry name" value="KALLIKREIN-RELATED"/>
    <property type="match status" value="1"/>
</dbReference>
<dbReference type="Pfam" id="PF00089">
    <property type="entry name" value="Trypsin"/>
    <property type="match status" value="1"/>
</dbReference>
<evidence type="ECO:0000313" key="11">
    <source>
        <dbReference type="Proteomes" id="UP000018468"/>
    </source>
</evidence>
<dbReference type="Ensembl" id="ENSLOCT00000006361.1">
    <property type="protein sequence ID" value="ENSLOCP00000006353.1"/>
    <property type="gene ID" value="ENSLOCG00000005263.1"/>
</dbReference>
<evidence type="ECO:0000256" key="5">
    <source>
        <dbReference type="ARBA" id="ARBA00022825"/>
    </source>
</evidence>
<feature type="domain" description="Peptidase S1" evidence="9">
    <location>
        <begin position="27"/>
        <end position="246"/>
    </location>
</feature>
<evidence type="ECO:0000256" key="8">
    <source>
        <dbReference type="RuleBase" id="RU363034"/>
    </source>
</evidence>
<dbReference type="Bgee" id="ENSLOCG00000005263">
    <property type="expression patterns" value="Expressed in pharyngeal gill and 13 other cell types or tissues"/>
</dbReference>
<evidence type="ECO:0000256" key="4">
    <source>
        <dbReference type="ARBA" id="ARBA00022801"/>
    </source>
</evidence>
<dbReference type="STRING" id="7918.ENSLOCP00000006353"/>
<dbReference type="EMBL" id="AHAT01010990">
    <property type="status" value="NOT_ANNOTATED_CDS"/>
    <property type="molecule type" value="Genomic_DNA"/>
</dbReference>
<dbReference type="GO" id="GO:0006508">
    <property type="term" value="P:proteolysis"/>
    <property type="evidence" value="ECO:0007669"/>
    <property type="project" value="UniProtKB-KW"/>
</dbReference>
<dbReference type="CDD" id="cd00190">
    <property type="entry name" value="Tryp_SPc"/>
    <property type="match status" value="1"/>
</dbReference>
<reference evidence="11" key="1">
    <citation type="submission" date="2011-12" db="EMBL/GenBank/DDBJ databases">
        <title>The Draft Genome of Lepisosteus oculatus.</title>
        <authorList>
            <consortium name="The Broad Institute Genome Assembly &amp; Analysis Group"/>
            <consortium name="Computational R&amp;D Group"/>
            <consortium name="and Sequencing Platform"/>
            <person name="Di Palma F."/>
            <person name="Alfoldi J."/>
            <person name="Johnson J."/>
            <person name="Berlin A."/>
            <person name="Gnerre S."/>
            <person name="Jaffe D."/>
            <person name="MacCallum I."/>
            <person name="Young S."/>
            <person name="Walker B.J."/>
            <person name="Lander E.S."/>
            <person name="Lindblad-Toh K."/>
        </authorList>
    </citation>
    <scope>NUCLEOTIDE SEQUENCE [LARGE SCALE GENOMIC DNA]</scope>
</reference>
<dbReference type="AlphaFoldDB" id="W5MD94"/>
<evidence type="ECO:0000259" key="9">
    <source>
        <dbReference type="PROSITE" id="PS50240"/>
    </source>
</evidence>
<dbReference type="PROSITE" id="PS50240">
    <property type="entry name" value="TRYPSIN_DOM"/>
    <property type="match status" value="1"/>
</dbReference>
<dbReference type="OMA" id="WMASTIR"/>
<dbReference type="PROSITE" id="PS00135">
    <property type="entry name" value="TRYPSIN_SER"/>
    <property type="match status" value="1"/>
</dbReference>
<dbReference type="SMART" id="SM00020">
    <property type="entry name" value="Tryp_SPc"/>
    <property type="match status" value="1"/>
</dbReference>
<dbReference type="InterPro" id="IPR018114">
    <property type="entry name" value="TRYPSIN_HIS"/>
</dbReference>
<name>W5MD94_LEPOC</name>
<accession>W5MD94</accession>
<dbReference type="InterPro" id="IPR009003">
    <property type="entry name" value="Peptidase_S1_PA"/>
</dbReference>
<dbReference type="InterPro" id="IPR001314">
    <property type="entry name" value="Peptidase_S1A"/>
</dbReference>
<dbReference type="PRINTS" id="PR00722">
    <property type="entry name" value="CHYMOTRYPSIN"/>
</dbReference>
<dbReference type="GeneTree" id="ENSGT01030000234551"/>
<organism evidence="10 11">
    <name type="scientific">Lepisosteus oculatus</name>
    <name type="common">Spotted gar</name>
    <dbReference type="NCBI Taxonomy" id="7918"/>
    <lineage>
        <taxon>Eukaryota</taxon>
        <taxon>Metazoa</taxon>
        <taxon>Chordata</taxon>
        <taxon>Craniata</taxon>
        <taxon>Vertebrata</taxon>
        <taxon>Euteleostomi</taxon>
        <taxon>Actinopterygii</taxon>
        <taxon>Neopterygii</taxon>
        <taxon>Holostei</taxon>
        <taxon>Semionotiformes</taxon>
        <taxon>Lepisosteidae</taxon>
        <taxon>Lepisosteus</taxon>
    </lineage>
</organism>
<dbReference type="FunFam" id="2.40.10.10:FF:000010">
    <property type="entry name" value="Kallikrein related peptidase 11"/>
    <property type="match status" value="1"/>
</dbReference>
<evidence type="ECO:0000313" key="10">
    <source>
        <dbReference type="Ensembl" id="ENSLOCP00000006353.1"/>
    </source>
</evidence>
<dbReference type="InterPro" id="IPR043504">
    <property type="entry name" value="Peptidase_S1_PA_chymotrypsin"/>
</dbReference>
<evidence type="ECO:0000256" key="2">
    <source>
        <dbReference type="ARBA" id="ARBA00022670"/>
    </source>
</evidence>
<dbReference type="Proteomes" id="UP000018468">
    <property type="component" value="Linkage group LG19"/>
</dbReference>
<dbReference type="eggNOG" id="KOG3627">
    <property type="taxonomic scope" value="Eukaryota"/>
</dbReference>
<sequence length="248" mass="27307">LKPLNFIKSKQAQRFLLSKKSVSGEKVIGGAVAKPHSRPYMVYLIINRSDHHTSCGGFLIREDFVLTAAHCDGNKLTALLGAQNVLQNEETQQIIGVEKSFPHPLYNNGTYDIMLLKLKKKARLGVAVGLIPVPWRRVPPGTVCSVAGWGAVDREGRNASPELQEVNVTVLSDKQCRKRWGDQYDETKICGGMPDHGVCKGDSGGPLVCEEKAYGIVSRGGELCEEMPTIYTKISVYEPWINETLAQN</sequence>
<keyword evidence="5 8" id="KW-0720">Serine protease</keyword>
<keyword evidence="3" id="KW-0732">Signal</keyword>
<dbReference type="SUPFAM" id="SSF50494">
    <property type="entry name" value="Trypsin-like serine proteases"/>
    <property type="match status" value="1"/>
</dbReference>
<dbReference type="InterPro" id="IPR001254">
    <property type="entry name" value="Trypsin_dom"/>
</dbReference>
<protein>
    <submittedName>
        <fullName evidence="10">Granzyme B-like</fullName>
    </submittedName>
</protein>
<proteinExistence type="inferred from homology"/>
<keyword evidence="4 8" id="KW-0378">Hydrolase</keyword>
<dbReference type="GO" id="GO:0005615">
    <property type="term" value="C:extracellular space"/>
    <property type="evidence" value="ECO:0000318"/>
    <property type="project" value="GO_Central"/>
</dbReference>
<reference evidence="10" key="3">
    <citation type="submission" date="2025-09" db="UniProtKB">
        <authorList>
            <consortium name="Ensembl"/>
        </authorList>
    </citation>
    <scope>IDENTIFICATION</scope>
</reference>
<dbReference type="PROSITE" id="PS00134">
    <property type="entry name" value="TRYPSIN_HIS"/>
    <property type="match status" value="1"/>
</dbReference>